<keyword evidence="2" id="KW-0732">Signal</keyword>
<sequence precursor="true">MKRTTPYAAVILAACLWPTMLWAGPGEGPGGPRGERFEHVRERILEQAGLSEEQRQRVMSMTRAHKEKTEPLREELRVAMRDLHELENDPAVSTQEVNAAIEQVLGIQEKLMRARVMHKRELRAYLGEEKSEQLEQTIREAFRRLHEHRRDRAGPRTRSGEPHLHDPAGGE</sequence>
<evidence type="ECO:0000256" key="1">
    <source>
        <dbReference type="SAM" id="MobiDB-lite"/>
    </source>
</evidence>
<evidence type="ECO:0000313" key="4">
    <source>
        <dbReference type="Proteomes" id="UP000035268"/>
    </source>
</evidence>
<dbReference type="InterPro" id="IPR025961">
    <property type="entry name" value="Metal_resist"/>
</dbReference>
<dbReference type="Gene3D" id="1.20.120.1490">
    <property type="match status" value="1"/>
</dbReference>
<dbReference type="Pfam" id="PF13801">
    <property type="entry name" value="Metal_resist"/>
    <property type="match status" value="1"/>
</dbReference>
<reference evidence="4" key="1">
    <citation type="submission" date="2015-02" db="EMBL/GenBank/DDBJ databases">
        <title>Description and complete genome sequence of the first cultured representative of the subdivision 5 of the Verrucomicrobia phylum.</title>
        <authorList>
            <person name="Spring S."/>
            <person name="Bunk B."/>
            <person name="Sproer C."/>
            <person name="Klenk H.-P."/>
        </authorList>
    </citation>
    <scope>NUCLEOTIDE SEQUENCE [LARGE SCALE GENOMIC DNA]</scope>
    <source>
        <strain evidence="4">L21-Fru-AB</strain>
    </source>
</reference>
<feature type="region of interest" description="Disordered" evidence="1">
    <location>
        <begin position="140"/>
        <end position="171"/>
    </location>
</feature>
<proteinExistence type="predicted"/>
<gene>
    <name evidence="3" type="ORF">L21SP4_02488</name>
</gene>
<accession>A0A0G3ELN6</accession>
<feature type="chain" id="PRO_5005184075" evidence="2">
    <location>
        <begin position="24"/>
        <end position="171"/>
    </location>
</feature>
<dbReference type="AlphaFoldDB" id="A0A0G3ELN6"/>
<protein>
    <submittedName>
        <fullName evidence="3">LTXXQ motif family protein</fullName>
    </submittedName>
</protein>
<dbReference type="KEGG" id="vbl:L21SP4_02488"/>
<organism evidence="3 4">
    <name type="scientific">Kiritimatiella glycovorans</name>
    <dbReference type="NCBI Taxonomy" id="1307763"/>
    <lineage>
        <taxon>Bacteria</taxon>
        <taxon>Pseudomonadati</taxon>
        <taxon>Kiritimatiellota</taxon>
        <taxon>Kiritimatiellia</taxon>
        <taxon>Kiritimatiellales</taxon>
        <taxon>Kiritimatiellaceae</taxon>
        <taxon>Kiritimatiella</taxon>
    </lineage>
</organism>
<dbReference type="Proteomes" id="UP000035268">
    <property type="component" value="Chromosome"/>
</dbReference>
<dbReference type="EMBL" id="CP010904">
    <property type="protein sequence ID" value="AKJ65710.1"/>
    <property type="molecule type" value="Genomic_DNA"/>
</dbReference>
<evidence type="ECO:0000313" key="3">
    <source>
        <dbReference type="EMBL" id="AKJ65710.1"/>
    </source>
</evidence>
<feature type="signal peptide" evidence="2">
    <location>
        <begin position="1"/>
        <end position="23"/>
    </location>
</feature>
<keyword evidence="4" id="KW-1185">Reference proteome</keyword>
<dbReference type="STRING" id="1307763.L21SP4_02488"/>
<dbReference type="PROSITE" id="PS51257">
    <property type="entry name" value="PROKAR_LIPOPROTEIN"/>
    <property type="match status" value="1"/>
</dbReference>
<name>A0A0G3ELN6_9BACT</name>
<reference evidence="3 4" key="2">
    <citation type="journal article" date="2016" name="ISME J.">
        <title>Characterization of the first cultured representative of Verrucomicrobia subdivision 5 indicates the proposal of a novel phylum.</title>
        <authorList>
            <person name="Spring S."/>
            <person name="Bunk B."/>
            <person name="Sproer C."/>
            <person name="Schumann P."/>
            <person name="Rohde M."/>
            <person name="Tindall B.J."/>
            <person name="Klenk H.P."/>
        </authorList>
    </citation>
    <scope>NUCLEOTIDE SEQUENCE [LARGE SCALE GENOMIC DNA]</scope>
    <source>
        <strain evidence="3 4">L21-Fru-AB</strain>
    </source>
</reference>
<dbReference type="RefSeq" id="WP_052882908.1">
    <property type="nucleotide sequence ID" value="NZ_CP010904.1"/>
</dbReference>
<evidence type="ECO:0000256" key="2">
    <source>
        <dbReference type="SAM" id="SignalP"/>
    </source>
</evidence>